<feature type="compositionally biased region" description="Basic and acidic residues" evidence="1">
    <location>
        <begin position="347"/>
        <end position="360"/>
    </location>
</feature>
<keyword evidence="2" id="KW-1185">Reference proteome</keyword>
<dbReference type="GeneID" id="116667821"/>
<reference evidence="3" key="1">
    <citation type="submission" date="2025-08" db="UniProtKB">
        <authorList>
            <consortium name="RefSeq"/>
        </authorList>
    </citation>
    <scope>IDENTIFICATION</scope>
    <source>
        <tissue evidence="3">Ear skin</tissue>
    </source>
</reference>
<feature type="compositionally biased region" description="Basic and acidic residues" evidence="1">
    <location>
        <begin position="261"/>
        <end position="278"/>
    </location>
</feature>
<feature type="region of interest" description="Disordered" evidence="1">
    <location>
        <begin position="1"/>
        <end position="121"/>
    </location>
</feature>
<organism evidence="2 3">
    <name type="scientific">Camelus ferus</name>
    <name type="common">Wild bactrian camel</name>
    <name type="synonym">Camelus bactrianus ferus</name>
    <dbReference type="NCBI Taxonomy" id="419612"/>
    <lineage>
        <taxon>Eukaryota</taxon>
        <taxon>Metazoa</taxon>
        <taxon>Chordata</taxon>
        <taxon>Craniata</taxon>
        <taxon>Vertebrata</taxon>
        <taxon>Euteleostomi</taxon>
        <taxon>Mammalia</taxon>
        <taxon>Eutheria</taxon>
        <taxon>Laurasiatheria</taxon>
        <taxon>Artiodactyla</taxon>
        <taxon>Tylopoda</taxon>
        <taxon>Camelidae</taxon>
        <taxon>Camelus</taxon>
    </lineage>
</organism>
<sequence>MQNQCAPANGLPATVSSQGNVRPASVSARDTDARRSPAETSLTQPALRKDSADPQSPARRLSEGELPTGQRAQDWPAPSPADLATRSVEGVEDKHQAALPQLPDSCPRAHPFATPQPREPQLYAHRRLSERMHQRRGKDSEQLKLVGKVGPERALLDSARVEALVRMEAATEEPQSRQSLSTSSLRPYCVRDGTAPPRTHGEHSSRQRWHTVEATQGAYEISHVLSPSAEAVTGKEPARLLVLESHLERLEAPGALSGDMDADKGPLCHKDTAAEKRHSGVLMARHQPQDPPGHAASHARIRPTHRQPGSAAATAQGRARQPARPGASPGDSTPTAASEAHGPRVGAPREHSTPKARGERAAPPSRASPSAGPLLQDPERNTPSRTLNSRPEHEHVGVGENLNPAAIPPGDIAEQASEASHPRSWGPGHAASIPPAASPGPGPPPAPWAEPAPGTEDSPRSTAMQRGAGKTAGAPATGGGRQAGEGERHGRSVAVAGPGALSSGGAPGAAQSGGRRALKQQEEGEELRGSDQEPSAPGKGES</sequence>
<dbReference type="RefSeq" id="XP_032349756.1">
    <property type="nucleotide sequence ID" value="XM_032493865.1"/>
</dbReference>
<evidence type="ECO:0000256" key="1">
    <source>
        <dbReference type="SAM" id="MobiDB-lite"/>
    </source>
</evidence>
<feature type="compositionally biased region" description="Low complexity" evidence="1">
    <location>
        <begin position="426"/>
        <end position="435"/>
    </location>
</feature>
<feature type="compositionally biased region" description="Low complexity" evidence="1">
    <location>
        <begin position="361"/>
        <end position="373"/>
    </location>
</feature>
<feature type="compositionally biased region" description="Low complexity" evidence="1">
    <location>
        <begin position="466"/>
        <end position="475"/>
    </location>
</feature>
<evidence type="ECO:0000313" key="3">
    <source>
        <dbReference type="RefSeq" id="XP_032349756.1"/>
    </source>
</evidence>
<dbReference type="KEGG" id="cfr:116667821"/>
<feature type="compositionally biased region" description="Low complexity" evidence="1">
    <location>
        <begin position="492"/>
        <end position="515"/>
    </location>
</feature>
<feature type="compositionally biased region" description="Low complexity" evidence="1">
    <location>
        <begin position="176"/>
        <end position="187"/>
    </location>
</feature>
<feature type="compositionally biased region" description="Basic and acidic residues" evidence="1">
    <location>
        <begin position="519"/>
        <end position="531"/>
    </location>
</feature>
<name>A0A8B8U586_CAMFR</name>
<feature type="region of interest" description="Disordered" evidence="1">
    <location>
        <begin position="254"/>
        <end position="542"/>
    </location>
</feature>
<dbReference type="Proteomes" id="UP000694856">
    <property type="component" value="Chromosome 12"/>
</dbReference>
<feature type="compositionally biased region" description="Pro residues" evidence="1">
    <location>
        <begin position="436"/>
        <end position="450"/>
    </location>
</feature>
<accession>A0A8B8U586</accession>
<dbReference type="AlphaFoldDB" id="A0A8B8U586"/>
<protein>
    <submittedName>
        <fullName evidence="3">Translation initiation factor IF-2-like</fullName>
    </submittedName>
</protein>
<evidence type="ECO:0000313" key="2">
    <source>
        <dbReference type="Proteomes" id="UP000694856"/>
    </source>
</evidence>
<feature type="region of interest" description="Disordered" evidence="1">
    <location>
        <begin position="169"/>
        <end position="208"/>
    </location>
</feature>
<proteinExistence type="predicted"/>
<gene>
    <name evidence="3" type="primary">LOC116667821</name>
</gene>